<protein>
    <submittedName>
        <fullName evidence="2">Uncharacterized protein</fullName>
    </submittedName>
</protein>
<reference evidence="3" key="1">
    <citation type="submission" date="2011-02" db="EMBL/GenBank/DDBJ databases">
        <title>The complete genome of Planctomyces brasiliensis DSM 5305.</title>
        <authorList>
            <person name="Lucas S."/>
            <person name="Copeland A."/>
            <person name="Lapidus A."/>
            <person name="Bruce D."/>
            <person name="Goodwin L."/>
            <person name="Pitluck S."/>
            <person name="Kyrpides N."/>
            <person name="Mavromatis K."/>
            <person name="Pagani I."/>
            <person name="Ivanova N."/>
            <person name="Ovchinnikova G."/>
            <person name="Lu M."/>
            <person name="Detter J.C."/>
            <person name="Han C."/>
            <person name="Land M."/>
            <person name="Hauser L."/>
            <person name="Markowitz V."/>
            <person name="Cheng J.-F."/>
            <person name="Hugenholtz P."/>
            <person name="Woyke T."/>
            <person name="Wu D."/>
            <person name="Tindall B."/>
            <person name="Pomrenke H.G."/>
            <person name="Brambilla E."/>
            <person name="Klenk H.-P."/>
            <person name="Eisen J.A."/>
        </authorList>
    </citation>
    <scope>NUCLEOTIDE SEQUENCE [LARGE SCALE GENOMIC DNA]</scope>
    <source>
        <strain evidence="3">ATCC 49424 / DSM 5305 / JCM 21570 / NBRC 103401 / IFAM 1448</strain>
    </source>
</reference>
<dbReference type="Proteomes" id="UP000006860">
    <property type="component" value="Chromosome"/>
</dbReference>
<sequence>MSVEDCANAQNWERIMRSKCNNNARSGKVLAIMAIVLPTIVALLGLTFDSSLLLQNYREQQQIADAAATLAARRIADGDSLAEARAAAIGRVQQTNGWADAAVTVNQGPTSGSFAGDSDFVEVILTRDAPTYFIKAVSLAETVETRAVAGIRESTADTAVVVLEEDPAGIRLTGLPISLSLPSTNLGGFENIGLGQLSVNGAVIVNTEWGGFDENNDPVGCPGFLRHAATCTPLLPLSKVKAHDVRVTGGVDNPSNYGAYDGGDSGVLRANRRPVKDPLRDLPVPTVGVDATNVSSVNRGGVSVINLPILAPAVRLRPGVYDYIHVITGPVIFEPGVYIIRGKHPLTQISLNITAGPVRAEGVMFYITDSPAYSVSTGAPDSGDGESQPADYSLETLLPSVVIDAAILGSHYTPLSSPGSPFDGMLIYQRRQDRRPIVIVAEQLLGGLLGSTTLAGRIYSKWAPLVFVANGEFDLSMCVGSLRLVNVLDCTLDPSNPFPPASDVYLVE</sequence>
<keyword evidence="1" id="KW-1133">Transmembrane helix</keyword>
<proteinExistence type="predicted"/>
<name>F0SKB1_RUBBR</name>
<accession>F0SKB1</accession>
<keyword evidence="3" id="KW-1185">Reference proteome</keyword>
<organism evidence="2 3">
    <name type="scientific">Rubinisphaera brasiliensis (strain ATCC 49424 / DSM 5305 / JCM 21570 / IAM 15109 / NBRC 103401 / IFAM 1448)</name>
    <name type="common">Planctomyces brasiliensis</name>
    <dbReference type="NCBI Taxonomy" id="756272"/>
    <lineage>
        <taxon>Bacteria</taxon>
        <taxon>Pseudomonadati</taxon>
        <taxon>Planctomycetota</taxon>
        <taxon>Planctomycetia</taxon>
        <taxon>Planctomycetales</taxon>
        <taxon>Planctomycetaceae</taxon>
        <taxon>Rubinisphaera</taxon>
    </lineage>
</organism>
<dbReference type="EMBL" id="CP002546">
    <property type="protein sequence ID" value="ADY60868.1"/>
    <property type="molecule type" value="Genomic_DNA"/>
</dbReference>
<keyword evidence="1" id="KW-0472">Membrane</keyword>
<evidence type="ECO:0000313" key="2">
    <source>
        <dbReference type="EMBL" id="ADY60868.1"/>
    </source>
</evidence>
<dbReference type="STRING" id="756272.Plabr_3271"/>
<evidence type="ECO:0000313" key="3">
    <source>
        <dbReference type="Proteomes" id="UP000006860"/>
    </source>
</evidence>
<dbReference type="HOGENOM" id="CLU_539518_0_0_0"/>
<dbReference type="KEGG" id="pbs:Plabr_3271"/>
<dbReference type="AlphaFoldDB" id="F0SKB1"/>
<dbReference type="eggNOG" id="COG4961">
    <property type="taxonomic scope" value="Bacteria"/>
</dbReference>
<gene>
    <name evidence="2" type="ordered locus">Plabr_3271</name>
</gene>
<feature type="transmembrane region" description="Helical" evidence="1">
    <location>
        <begin position="29"/>
        <end position="48"/>
    </location>
</feature>
<evidence type="ECO:0000256" key="1">
    <source>
        <dbReference type="SAM" id="Phobius"/>
    </source>
</evidence>
<keyword evidence="1" id="KW-0812">Transmembrane</keyword>